<dbReference type="Proteomes" id="UP001500466">
    <property type="component" value="Unassembled WGS sequence"/>
</dbReference>
<evidence type="ECO:0008006" key="3">
    <source>
        <dbReference type="Google" id="ProtNLM"/>
    </source>
</evidence>
<reference evidence="2" key="1">
    <citation type="journal article" date="2019" name="Int. J. Syst. Evol. Microbiol.">
        <title>The Global Catalogue of Microorganisms (GCM) 10K type strain sequencing project: providing services to taxonomists for standard genome sequencing and annotation.</title>
        <authorList>
            <consortium name="The Broad Institute Genomics Platform"/>
            <consortium name="The Broad Institute Genome Sequencing Center for Infectious Disease"/>
            <person name="Wu L."/>
            <person name="Ma J."/>
        </authorList>
    </citation>
    <scope>NUCLEOTIDE SEQUENCE [LARGE SCALE GENOMIC DNA]</scope>
    <source>
        <strain evidence="2">JCM 17986</strain>
    </source>
</reference>
<proteinExistence type="predicted"/>
<protein>
    <recommendedName>
        <fullName evidence="3">Copper chaperone CopZ</fullName>
    </recommendedName>
</protein>
<sequence>MTTTFVRITVESDAEATTAQEALRPFRDDLPPVLGQEGSGLRTVEAVFDGDRRLDLESALKSTGLQYELMADDE</sequence>
<accession>A0ABP9HXT8</accession>
<keyword evidence="2" id="KW-1185">Reference proteome</keyword>
<dbReference type="RefSeq" id="WP_345678765.1">
    <property type="nucleotide sequence ID" value="NZ_BAABHS010000024.1"/>
</dbReference>
<comment type="caution">
    <text evidence="1">The sequence shown here is derived from an EMBL/GenBank/DDBJ whole genome shotgun (WGS) entry which is preliminary data.</text>
</comment>
<gene>
    <name evidence="1" type="ORF">GCM10023205_58910</name>
</gene>
<evidence type="ECO:0000313" key="1">
    <source>
        <dbReference type="EMBL" id="GAA4981804.1"/>
    </source>
</evidence>
<name>A0ABP9HXT8_9ACTN</name>
<evidence type="ECO:0000313" key="2">
    <source>
        <dbReference type="Proteomes" id="UP001500466"/>
    </source>
</evidence>
<dbReference type="EMBL" id="BAABHS010000024">
    <property type="protein sequence ID" value="GAA4981804.1"/>
    <property type="molecule type" value="Genomic_DNA"/>
</dbReference>
<organism evidence="1 2">
    <name type="scientific">Yinghuangia aomiensis</name>
    <dbReference type="NCBI Taxonomy" id="676205"/>
    <lineage>
        <taxon>Bacteria</taxon>
        <taxon>Bacillati</taxon>
        <taxon>Actinomycetota</taxon>
        <taxon>Actinomycetes</taxon>
        <taxon>Kitasatosporales</taxon>
        <taxon>Streptomycetaceae</taxon>
        <taxon>Yinghuangia</taxon>
    </lineage>
</organism>